<evidence type="ECO:0000313" key="3">
    <source>
        <dbReference type="EMBL" id="GAA0157924.1"/>
    </source>
</evidence>
<comment type="caution">
    <text evidence="3">The sequence shown here is derived from an EMBL/GenBank/DDBJ whole genome shotgun (WGS) entry which is preliminary data.</text>
</comment>
<keyword evidence="1" id="KW-0862">Zinc</keyword>
<dbReference type="PANTHER" id="PTHR31286:SF167">
    <property type="entry name" value="OS09G0268800 PROTEIN"/>
    <property type="match status" value="1"/>
</dbReference>
<dbReference type="InterPro" id="IPR001878">
    <property type="entry name" value="Znf_CCHC"/>
</dbReference>
<keyword evidence="1" id="KW-0863">Zinc-finger</keyword>
<dbReference type="PROSITE" id="PS50158">
    <property type="entry name" value="ZF_CCHC"/>
    <property type="match status" value="1"/>
</dbReference>
<dbReference type="GO" id="GO:0008270">
    <property type="term" value="F:zinc ion binding"/>
    <property type="evidence" value="ECO:0007669"/>
    <property type="project" value="UniProtKB-KW"/>
</dbReference>
<gene>
    <name evidence="3" type="ORF">LIER_15079</name>
</gene>
<dbReference type="GO" id="GO:0003676">
    <property type="term" value="F:nucleic acid binding"/>
    <property type="evidence" value="ECO:0007669"/>
    <property type="project" value="InterPro"/>
</dbReference>
<sequence>MDLEILKSLMGIKLIEAEAIPVLLEEHDLLDGVLECEASLFVKIHSLKDNFVSLQGFSLAMSKAWDCKFVRISRVRGSILHVSFPSIEDKQRVMDNGPWCFDNNLLVMVQWAHGLDPLSLPFDVSKFWIQVRGLKVGKEVGIGYLAYERLPFCCFHCGLLGHLIKKCPGLPAEADLRKSKRLTLDSGGANHGGRRGDEESLIPNCHPGFENYHNHILNNVTDGDNYGGQKDGLTDIQLLQAPTNLNKDINEVSARDLVSPKFTTNQETNLELAVSEFNKGGGISIRNNQPSGFTEALKLFDFHNCQKSLMPCAEHGEKSELGAVFSGANKSNSKRGGSRK</sequence>
<feature type="domain" description="CCHC-type" evidence="2">
    <location>
        <begin position="154"/>
        <end position="168"/>
    </location>
</feature>
<accession>A0AAV3Q1G1</accession>
<dbReference type="Proteomes" id="UP001454036">
    <property type="component" value="Unassembled WGS sequence"/>
</dbReference>
<proteinExistence type="predicted"/>
<protein>
    <recommendedName>
        <fullName evidence="2">CCHC-type domain-containing protein</fullName>
    </recommendedName>
</protein>
<reference evidence="3 4" key="1">
    <citation type="submission" date="2024-01" db="EMBL/GenBank/DDBJ databases">
        <title>The complete chloroplast genome sequence of Lithospermum erythrorhizon: insights into the phylogenetic relationship among Boraginaceae species and the maternal lineages of purple gromwells.</title>
        <authorList>
            <person name="Okada T."/>
            <person name="Watanabe K."/>
        </authorList>
    </citation>
    <scope>NUCLEOTIDE SEQUENCE [LARGE SCALE GENOMIC DNA]</scope>
</reference>
<evidence type="ECO:0000259" key="2">
    <source>
        <dbReference type="PROSITE" id="PS50158"/>
    </source>
</evidence>
<dbReference type="EMBL" id="BAABME010003214">
    <property type="protein sequence ID" value="GAA0157924.1"/>
    <property type="molecule type" value="Genomic_DNA"/>
</dbReference>
<evidence type="ECO:0000313" key="4">
    <source>
        <dbReference type="Proteomes" id="UP001454036"/>
    </source>
</evidence>
<keyword evidence="4" id="KW-1185">Reference proteome</keyword>
<dbReference type="AlphaFoldDB" id="A0AAV3Q1G1"/>
<evidence type="ECO:0000256" key="1">
    <source>
        <dbReference type="PROSITE-ProRule" id="PRU00047"/>
    </source>
</evidence>
<organism evidence="3 4">
    <name type="scientific">Lithospermum erythrorhizon</name>
    <name type="common">Purple gromwell</name>
    <name type="synonym">Lithospermum officinale var. erythrorhizon</name>
    <dbReference type="NCBI Taxonomy" id="34254"/>
    <lineage>
        <taxon>Eukaryota</taxon>
        <taxon>Viridiplantae</taxon>
        <taxon>Streptophyta</taxon>
        <taxon>Embryophyta</taxon>
        <taxon>Tracheophyta</taxon>
        <taxon>Spermatophyta</taxon>
        <taxon>Magnoliopsida</taxon>
        <taxon>eudicotyledons</taxon>
        <taxon>Gunneridae</taxon>
        <taxon>Pentapetalae</taxon>
        <taxon>asterids</taxon>
        <taxon>lamiids</taxon>
        <taxon>Boraginales</taxon>
        <taxon>Boraginaceae</taxon>
        <taxon>Boraginoideae</taxon>
        <taxon>Lithospermeae</taxon>
        <taxon>Lithospermum</taxon>
    </lineage>
</organism>
<dbReference type="InterPro" id="IPR040256">
    <property type="entry name" value="At4g02000-like"/>
</dbReference>
<name>A0AAV3Q1G1_LITER</name>
<dbReference type="PANTHER" id="PTHR31286">
    <property type="entry name" value="GLYCINE-RICH CELL WALL STRUCTURAL PROTEIN 1.8-LIKE"/>
    <property type="match status" value="1"/>
</dbReference>
<keyword evidence="1" id="KW-0479">Metal-binding</keyword>